<feature type="signal peptide" evidence="3">
    <location>
        <begin position="1"/>
        <end position="26"/>
    </location>
</feature>
<accession>A0A2U1ZVD5</accession>
<feature type="compositionally biased region" description="Low complexity" evidence="1">
    <location>
        <begin position="189"/>
        <end position="205"/>
    </location>
</feature>
<proteinExistence type="predicted"/>
<organism evidence="4 5">
    <name type="scientific">Serinibacter arcticus</name>
    <dbReference type="NCBI Taxonomy" id="1655435"/>
    <lineage>
        <taxon>Bacteria</taxon>
        <taxon>Bacillati</taxon>
        <taxon>Actinomycetota</taxon>
        <taxon>Actinomycetes</taxon>
        <taxon>Micrococcales</taxon>
        <taxon>Beutenbergiaceae</taxon>
        <taxon>Serinibacter</taxon>
    </lineage>
</organism>
<evidence type="ECO:0000256" key="1">
    <source>
        <dbReference type="SAM" id="MobiDB-lite"/>
    </source>
</evidence>
<keyword evidence="2" id="KW-1133">Transmembrane helix</keyword>
<dbReference type="AlphaFoldDB" id="A0A2U1ZVD5"/>
<keyword evidence="5" id="KW-1185">Reference proteome</keyword>
<feature type="compositionally biased region" description="Pro residues" evidence="1">
    <location>
        <begin position="175"/>
        <end position="188"/>
    </location>
</feature>
<keyword evidence="3" id="KW-0732">Signal</keyword>
<evidence type="ECO:0000256" key="3">
    <source>
        <dbReference type="SAM" id="SignalP"/>
    </source>
</evidence>
<gene>
    <name evidence="4" type="ORF">C8046_10020</name>
</gene>
<evidence type="ECO:0000313" key="5">
    <source>
        <dbReference type="Proteomes" id="UP000245166"/>
    </source>
</evidence>
<reference evidence="4 5" key="1">
    <citation type="submission" date="2018-03" db="EMBL/GenBank/DDBJ databases">
        <title>Genome assembly of novel Miniimonas species PCH200.</title>
        <authorList>
            <person name="Thakur V."/>
            <person name="Kumar V."/>
            <person name="Singh D."/>
        </authorList>
    </citation>
    <scope>NUCLEOTIDE SEQUENCE [LARGE SCALE GENOMIC DNA]</scope>
    <source>
        <strain evidence="4 5">PCH200</strain>
    </source>
</reference>
<feature type="chain" id="PRO_5015477496" evidence="3">
    <location>
        <begin position="27"/>
        <end position="251"/>
    </location>
</feature>
<keyword evidence="2" id="KW-0472">Membrane</keyword>
<dbReference type="OrthoDB" id="5060810at2"/>
<dbReference type="RefSeq" id="WP_109229320.1">
    <property type="nucleotide sequence ID" value="NZ_PYHR01000002.1"/>
</dbReference>
<sequence length="251" mass="24651">MMRTSTTTAAILTTLGLLAIPAAASAAPAHDEAIQLSWDGDAFASSTTESFVGVPVAVPGDSAGRTLQVRNAGPTAGTLTATITGVDIDEAVTDGVYDDLTLAWDGGSASFADLAADGDTTFLTVPLAQGATTPVTISYELPADATTGNRAANGGLPARASFDVVLTLGGELPTTTPPRTPQGAPPGTPQGTPQVTAPPTAAGPTPGRPGGSLSVTGADVGLGALVALGLFGGGAGLWAASRRRGRTDTES</sequence>
<protein>
    <submittedName>
        <fullName evidence="4">Uncharacterized protein</fullName>
    </submittedName>
</protein>
<dbReference type="EMBL" id="PYHR01000002">
    <property type="protein sequence ID" value="PWD50938.1"/>
    <property type="molecule type" value="Genomic_DNA"/>
</dbReference>
<evidence type="ECO:0000256" key="2">
    <source>
        <dbReference type="SAM" id="Phobius"/>
    </source>
</evidence>
<evidence type="ECO:0000313" key="4">
    <source>
        <dbReference type="EMBL" id="PWD50938.1"/>
    </source>
</evidence>
<name>A0A2U1ZVD5_9MICO</name>
<feature type="region of interest" description="Disordered" evidence="1">
    <location>
        <begin position="169"/>
        <end position="216"/>
    </location>
</feature>
<comment type="caution">
    <text evidence="4">The sequence shown here is derived from an EMBL/GenBank/DDBJ whole genome shotgun (WGS) entry which is preliminary data.</text>
</comment>
<keyword evidence="2" id="KW-0812">Transmembrane</keyword>
<dbReference type="Proteomes" id="UP000245166">
    <property type="component" value="Unassembled WGS sequence"/>
</dbReference>
<feature type="transmembrane region" description="Helical" evidence="2">
    <location>
        <begin position="220"/>
        <end position="240"/>
    </location>
</feature>